<keyword evidence="2" id="KW-0547">Nucleotide-binding</keyword>
<evidence type="ECO:0000256" key="3">
    <source>
        <dbReference type="ARBA" id="ARBA00022801"/>
    </source>
</evidence>
<accession>A0A8S1LW14</accession>
<evidence type="ECO:0000259" key="9">
    <source>
        <dbReference type="PROSITE" id="PS51194"/>
    </source>
</evidence>
<dbReference type="InterPro" id="IPR001650">
    <property type="entry name" value="Helicase_C-like"/>
</dbReference>
<comment type="subcellular location">
    <subcellularLocation>
        <location evidence="1">Nucleus</location>
    </subcellularLocation>
</comment>
<feature type="domain" description="Helicase ATP-binding" evidence="8">
    <location>
        <begin position="545"/>
        <end position="814"/>
    </location>
</feature>
<comment type="caution">
    <text evidence="10">The sequence shown here is derived from an EMBL/GenBank/DDBJ whole genome shotgun (WGS) entry which is preliminary data.</text>
</comment>
<reference evidence="10" key="1">
    <citation type="submission" date="2021-01" db="EMBL/GenBank/DDBJ databases">
        <authorList>
            <consortium name="Genoscope - CEA"/>
            <person name="William W."/>
        </authorList>
    </citation>
    <scope>NUCLEOTIDE SEQUENCE</scope>
</reference>
<dbReference type="GO" id="GO:0008270">
    <property type="term" value="F:zinc ion binding"/>
    <property type="evidence" value="ECO:0007669"/>
    <property type="project" value="UniProtKB-KW"/>
</dbReference>
<feature type="region of interest" description="Disordered" evidence="6">
    <location>
        <begin position="715"/>
        <end position="743"/>
    </location>
</feature>
<dbReference type="OMA" id="RIVCKVR"/>
<protein>
    <submittedName>
        <fullName evidence="10">Uncharacterized protein</fullName>
    </submittedName>
</protein>
<feature type="domain" description="RING-type" evidence="7">
    <location>
        <begin position="974"/>
        <end position="1013"/>
    </location>
</feature>
<evidence type="ECO:0000259" key="8">
    <source>
        <dbReference type="PROSITE" id="PS51192"/>
    </source>
</evidence>
<evidence type="ECO:0000256" key="2">
    <source>
        <dbReference type="ARBA" id="ARBA00022741"/>
    </source>
</evidence>
<keyword evidence="5" id="KW-0479">Metal-binding</keyword>
<feature type="domain" description="Helicase C-terminal" evidence="9">
    <location>
        <begin position="1048"/>
        <end position="1203"/>
    </location>
</feature>
<name>A0A8S1LW14_PARPR</name>
<evidence type="ECO:0000313" key="10">
    <source>
        <dbReference type="EMBL" id="CAD8070482.1"/>
    </source>
</evidence>
<dbReference type="CDD" id="cd18793">
    <property type="entry name" value="SF2_C_SNF"/>
    <property type="match status" value="1"/>
</dbReference>
<dbReference type="Pfam" id="PF00271">
    <property type="entry name" value="Helicase_C"/>
    <property type="match status" value="1"/>
</dbReference>
<sequence length="1212" mass="144418">MQQKQQKLQQQEQKKSELYIGKFFCQFQCNGKMTGKNQLKVKLKIFDQKKTIKQLKKKKLYVVSNDIDQYEYNRIVCKVRKGKEIVKKIYNNHGKILHLYDEIWFFLLNAGYVKLRVKIIKLNESDVEIAEVSVYLTQQAIDDDYEMKINRYNKKTEQLNNVEENQMELLKYARLSLLLMFDFMNVTVEENCLIKQNKQFKIFFAQYCQFFQKSKMNFQVKSLLKPYARPIIEKQQVFENYLNSKRFNNNLFEKKLIQDLVVYQTGPSTFVSQYKKLYSPKMEEIYPIHHDLFQKIGLEFFQYVKAFIKRSKNSVDNQYAEIYDDYVLRTVFLCTCEISEKIQKDSIYTNQHKNLIKVRKQITEALSRSNKDQLNLLSDKNLKIYQYTKNTIHDLYFIDFKINRRSIQQYQQVFSQFFQPRFYQQYNNQGYSEMEKYIQKQIYEEIKEQIKYQKTNLEQNKQDINDIFLINNLILKEYNTPKLMISELKKHQKEALFWMLYREGHINDDQLQQKQQLSPLWQEYKLQGGESLYVNMFTGKVSKEKVTIQETKGGILADEMGLGKTLMALALILETLKSEQQTLIVVPKSVIKQWEKEIFKHSKPESLKVLVYYKKKDRKNKKTDFKNFNIILTTYAVLSIDFQIWNQINNINIEQDGQIDESDSFVERVQSIEEYSELSNTMDIYDSSSDDDDNQQSQFYYNPFYEYQNEKRKQERQLKQQLKQKQKEEKQEKQKKKRQLTPQQLEIAKEHNNLFKQKYHRVILDEAHNIKFRQTLQSKSANSLEADFRWCLTGTPMQNKHDDLFSLLQFLRVETFSEYFWWNTYINKEENEEDQQRILSQILQPIILRRTKNSQRFDGLNQVDEEICWVELNEKEQILYQKLLAGSQDIFKHFTIDKNNKSYVHIFQIINKLKLACNHPQLALKEINLDKTPIEEVIDKINQFFSNKQKSTNMTEVYKKSLVENIRNGDVQECEICINTQIDTFCLSSCGHIFCKKCFTQAINQQQICPVCRTTLSITDLIEIKVENENDFEDLKTLKFGLSSKLVSILNKTKIVQQQKEKVLIFTQSIDMIQLIDNLFQDNGIIAYRITGQMSVDKREKIIKQFKDSQDAIALLLSLRATSTGLNLTMANNVFLVDPWWNPAIEDQAIGRADRIGQLNQVKVVRFLCRNTIEQSINLLHQKKRFQIKRAFSGEAKKAQELQDFKFVLFQQ</sequence>
<keyword evidence="5" id="KW-0863">Zinc-finger</keyword>
<dbReference type="AlphaFoldDB" id="A0A8S1LW14"/>
<dbReference type="GO" id="GO:0005524">
    <property type="term" value="F:ATP binding"/>
    <property type="evidence" value="ECO:0007669"/>
    <property type="project" value="UniProtKB-KW"/>
</dbReference>
<dbReference type="InterPro" id="IPR014001">
    <property type="entry name" value="Helicase_ATP-bd"/>
</dbReference>
<dbReference type="PANTHER" id="PTHR45626:SF22">
    <property type="entry name" value="DNA REPAIR PROTEIN RAD5"/>
    <property type="match status" value="1"/>
</dbReference>
<dbReference type="PROSITE" id="PS50089">
    <property type="entry name" value="ZF_RING_2"/>
    <property type="match status" value="1"/>
</dbReference>
<dbReference type="PROSITE" id="PS51194">
    <property type="entry name" value="HELICASE_CTER"/>
    <property type="match status" value="1"/>
</dbReference>
<dbReference type="InterPro" id="IPR049730">
    <property type="entry name" value="SNF2/RAD54-like_C"/>
</dbReference>
<evidence type="ECO:0000256" key="5">
    <source>
        <dbReference type="PROSITE-ProRule" id="PRU00175"/>
    </source>
</evidence>
<dbReference type="PROSITE" id="PS51192">
    <property type="entry name" value="HELICASE_ATP_BIND_1"/>
    <property type="match status" value="1"/>
</dbReference>
<organism evidence="10 11">
    <name type="scientific">Paramecium primaurelia</name>
    <dbReference type="NCBI Taxonomy" id="5886"/>
    <lineage>
        <taxon>Eukaryota</taxon>
        <taxon>Sar</taxon>
        <taxon>Alveolata</taxon>
        <taxon>Ciliophora</taxon>
        <taxon>Intramacronucleata</taxon>
        <taxon>Oligohymenophorea</taxon>
        <taxon>Peniculida</taxon>
        <taxon>Parameciidae</taxon>
        <taxon>Paramecium</taxon>
    </lineage>
</organism>
<keyword evidence="3" id="KW-0378">Hydrolase</keyword>
<evidence type="ECO:0000256" key="6">
    <source>
        <dbReference type="SAM" id="MobiDB-lite"/>
    </source>
</evidence>
<dbReference type="PROSITE" id="PS00690">
    <property type="entry name" value="DEAH_ATP_HELICASE"/>
    <property type="match status" value="1"/>
</dbReference>
<dbReference type="Pfam" id="PF14634">
    <property type="entry name" value="zf-RING_5"/>
    <property type="match status" value="1"/>
</dbReference>
<proteinExistence type="predicted"/>
<dbReference type="InterPro" id="IPR002464">
    <property type="entry name" value="DNA/RNA_helicase_DEAH_CS"/>
</dbReference>
<dbReference type="GO" id="GO:0016787">
    <property type="term" value="F:hydrolase activity"/>
    <property type="evidence" value="ECO:0007669"/>
    <property type="project" value="UniProtKB-KW"/>
</dbReference>
<dbReference type="EMBL" id="CAJJDM010000045">
    <property type="protein sequence ID" value="CAD8070482.1"/>
    <property type="molecule type" value="Genomic_DNA"/>
</dbReference>
<dbReference type="Proteomes" id="UP000688137">
    <property type="component" value="Unassembled WGS sequence"/>
</dbReference>
<keyword evidence="11" id="KW-1185">Reference proteome</keyword>
<dbReference type="GO" id="GO:0006281">
    <property type="term" value="P:DNA repair"/>
    <property type="evidence" value="ECO:0007669"/>
    <property type="project" value="TreeGrafter"/>
</dbReference>
<dbReference type="SMART" id="SM00184">
    <property type="entry name" value="RING"/>
    <property type="match status" value="1"/>
</dbReference>
<dbReference type="CDD" id="cd23143">
    <property type="entry name" value="RING-HC_CeBARD1-like"/>
    <property type="match status" value="1"/>
</dbReference>
<dbReference type="CDD" id="cd18008">
    <property type="entry name" value="DEXDc_SHPRH-like"/>
    <property type="match status" value="1"/>
</dbReference>
<dbReference type="InterPro" id="IPR000330">
    <property type="entry name" value="SNF2_N"/>
</dbReference>
<dbReference type="SMART" id="SM00487">
    <property type="entry name" value="DEXDc"/>
    <property type="match status" value="1"/>
</dbReference>
<dbReference type="InterPro" id="IPR050628">
    <property type="entry name" value="SNF2_RAD54_helicase_TF"/>
</dbReference>
<dbReference type="SMART" id="SM00490">
    <property type="entry name" value="HELICc"/>
    <property type="match status" value="1"/>
</dbReference>
<evidence type="ECO:0000259" key="7">
    <source>
        <dbReference type="PROSITE" id="PS50089"/>
    </source>
</evidence>
<evidence type="ECO:0000256" key="4">
    <source>
        <dbReference type="ARBA" id="ARBA00022840"/>
    </source>
</evidence>
<dbReference type="InterPro" id="IPR001841">
    <property type="entry name" value="Znf_RING"/>
</dbReference>
<dbReference type="PANTHER" id="PTHR45626">
    <property type="entry name" value="TRANSCRIPTION TERMINATION FACTOR 2-RELATED"/>
    <property type="match status" value="1"/>
</dbReference>
<evidence type="ECO:0000256" key="1">
    <source>
        <dbReference type="ARBA" id="ARBA00004123"/>
    </source>
</evidence>
<evidence type="ECO:0000313" key="11">
    <source>
        <dbReference type="Proteomes" id="UP000688137"/>
    </source>
</evidence>
<keyword evidence="5" id="KW-0862">Zinc</keyword>
<dbReference type="Pfam" id="PF00176">
    <property type="entry name" value="SNF2-rel_dom"/>
    <property type="match status" value="2"/>
</dbReference>
<dbReference type="GO" id="GO:0005634">
    <property type="term" value="C:nucleus"/>
    <property type="evidence" value="ECO:0007669"/>
    <property type="project" value="UniProtKB-SubCell"/>
</dbReference>
<keyword evidence="4" id="KW-0067">ATP-binding</keyword>
<dbReference type="GO" id="GO:0008094">
    <property type="term" value="F:ATP-dependent activity, acting on DNA"/>
    <property type="evidence" value="ECO:0007669"/>
    <property type="project" value="TreeGrafter"/>
</dbReference>
<gene>
    <name evidence="10" type="ORF">PPRIM_AZ9-3.1.T0450284</name>
</gene>